<dbReference type="OrthoDB" id="9813438at2"/>
<dbReference type="EMBL" id="SRYR01000009">
    <property type="protein sequence ID" value="TGY41130.1"/>
    <property type="molecule type" value="Genomic_DNA"/>
</dbReference>
<comment type="caution">
    <text evidence="1">The sequence shown here is derived from an EMBL/GenBank/DDBJ whole genome shotgun (WGS) entry which is preliminary data.</text>
</comment>
<keyword evidence="2" id="KW-1185">Reference proteome</keyword>
<dbReference type="RefSeq" id="WP_136007706.1">
    <property type="nucleotide sequence ID" value="NZ_SRYR01000009.1"/>
</dbReference>
<keyword evidence="1" id="KW-0547">Nucleotide-binding</keyword>
<proteinExistence type="predicted"/>
<dbReference type="GO" id="GO:0005524">
    <property type="term" value="F:ATP binding"/>
    <property type="evidence" value="ECO:0007669"/>
    <property type="project" value="UniProtKB-KW"/>
</dbReference>
<accession>A0A4V6RDS0</accession>
<name>A0A4V6RDS0_9CLOT</name>
<sequence length="488" mass="56404">MMFSKESIPFAPSLIESMRSLGYSFESAIADIVDNSISANANKIDIKVSLGNKPYVIIFDNGCGMNKSELEEAMRYGSKNPLEKRAETDLGRFGLGLKSASLSQCRKLIVVSKKDGQISCYSWDLDYIIKNASWSMIGYTNQEVKLFPEIEMFNDVETGTYVLLEQFDRIEESTNDLHKTLTNKIDSMINHLSLVFHRFLERKVEISVNNKKIDGRDPFLSYHKGTQIKRSQNVNINGFNIVVKPYILPHLNKLTLKDIEKVGSKESLRNEQGFYIYRNERLIIWGTWFRLERKDELSKLARVMVDIPSDLDYMWNIDIKKSSANLPDIIKRNLYNCVIEAVGGSEAVHTYRGRKTKSTDINHIWERIEVRDNCYEYRVNRDIPQLKILEASLNLKQIKYLNEVITQLEEGFPITSLYVDVAKGKVVEQSAEDEERIEELYTQVKEQVEYAKENGMDYKVIAKAFISTEPYCNYNNIINKIKGVYEIE</sequence>
<keyword evidence="1" id="KW-0067">ATP-binding</keyword>
<protein>
    <submittedName>
        <fullName evidence="1">ATP-binding protein</fullName>
    </submittedName>
</protein>
<reference evidence="1 2" key="1">
    <citation type="submission" date="2019-04" db="EMBL/GenBank/DDBJ databases">
        <title>Microbes associate with the intestines of laboratory mice.</title>
        <authorList>
            <person name="Navarre W."/>
            <person name="Wong E."/>
            <person name="Huang K."/>
            <person name="Tropini C."/>
            <person name="Ng K."/>
            <person name="Yu B."/>
        </authorList>
    </citation>
    <scope>NUCLEOTIDE SEQUENCE [LARGE SCALE GENOMIC DNA]</scope>
    <source>
        <strain evidence="1 2">NM50_B9-20</strain>
    </source>
</reference>
<gene>
    <name evidence="1" type="ORF">E5347_13240</name>
</gene>
<dbReference type="Pfam" id="PF13589">
    <property type="entry name" value="HATPase_c_3"/>
    <property type="match status" value="1"/>
</dbReference>
<dbReference type="Proteomes" id="UP000306888">
    <property type="component" value="Unassembled WGS sequence"/>
</dbReference>
<dbReference type="SUPFAM" id="SSF55874">
    <property type="entry name" value="ATPase domain of HSP90 chaperone/DNA topoisomerase II/histidine kinase"/>
    <property type="match status" value="1"/>
</dbReference>
<dbReference type="InterPro" id="IPR036890">
    <property type="entry name" value="HATPase_C_sf"/>
</dbReference>
<evidence type="ECO:0000313" key="1">
    <source>
        <dbReference type="EMBL" id="TGY41130.1"/>
    </source>
</evidence>
<organism evidence="1 2">
    <name type="scientific">Clostridium sartagoforme</name>
    <dbReference type="NCBI Taxonomy" id="84031"/>
    <lineage>
        <taxon>Bacteria</taxon>
        <taxon>Bacillati</taxon>
        <taxon>Bacillota</taxon>
        <taxon>Clostridia</taxon>
        <taxon>Eubacteriales</taxon>
        <taxon>Clostridiaceae</taxon>
        <taxon>Clostridium</taxon>
    </lineage>
</organism>
<dbReference type="AlphaFoldDB" id="A0A4V6RDS0"/>
<evidence type="ECO:0000313" key="2">
    <source>
        <dbReference type="Proteomes" id="UP000306888"/>
    </source>
</evidence>
<dbReference type="Gene3D" id="3.30.565.10">
    <property type="entry name" value="Histidine kinase-like ATPase, C-terminal domain"/>
    <property type="match status" value="1"/>
</dbReference>